<evidence type="ECO:0000256" key="2">
    <source>
        <dbReference type="ARBA" id="ARBA00009941"/>
    </source>
</evidence>
<dbReference type="InterPro" id="IPR001096">
    <property type="entry name" value="Peptidase_C13"/>
</dbReference>
<dbReference type="PANTHER" id="PTHR12000">
    <property type="entry name" value="HEMOGLOBINASE FAMILY MEMBER"/>
    <property type="match status" value="1"/>
</dbReference>
<comment type="catalytic activity">
    <reaction evidence="1">
        <text>Hydrolysis of proteins and small molecule substrates at -Asn-|-Xaa- bonds.</text>
        <dbReference type="EC" id="3.4.22.34"/>
    </reaction>
</comment>
<evidence type="ECO:0000256" key="5">
    <source>
        <dbReference type="ARBA" id="ARBA00022670"/>
    </source>
</evidence>
<evidence type="ECO:0000256" key="6">
    <source>
        <dbReference type="ARBA" id="ARBA00022729"/>
    </source>
</evidence>
<keyword evidence="8" id="KW-0788">Thiol protease</keyword>
<comment type="function">
    <text evidence="10">Has a strict specificity for hydrolysis of asparaginyl bonds. Can also cleave aspartyl bonds slowly, especially under acidic conditions. Involved in the processing of proteins for MHC class II antigen presentation in the lysosomal/endosomal system. Also involved in MHC class I antigen presentation in cross-presenting dendritic cells by mediating cleavage and maturation of Perforin-2 (MPEG1), thereby promoting antigen translocation in the cytosol. Required for normal lysosomal protein degradation in renal proximal tubules. Required for normal degradation of internalized EGFR. Plays a role in the regulation of cell proliferation via its role in EGFR degradation.</text>
</comment>
<dbReference type="PRINTS" id="PR00776">
    <property type="entry name" value="HEMOGLOBNASE"/>
</dbReference>
<dbReference type="Pfam" id="PF01650">
    <property type="entry name" value="Peptidase_C13"/>
    <property type="match status" value="1"/>
</dbReference>
<dbReference type="PIRSF" id="PIRSF019663">
    <property type="entry name" value="Legumain"/>
    <property type="match status" value="1"/>
</dbReference>
<dbReference type="OrthoDB" id="192611at2759"/>
<protein>
    <recommendedName>
        <fullName evidence="4">Legumain</fullName>
        <ecNumber evidence="3">3.4.22.34</ecNumber>
    </recommendedName>
    <alternativeName>
        <fullName evidence="9">Protease, cysteine 1</fullName>
    </alternativeName>
</protein>
<accession>A0A401SAQ6</accession>
<dbReference type="PIRSF" id="PIRSF500139">
    <property type="entry name" value="AE"/>
    <property type="match status" value="1"/>
</dbReference>
<dbReference type="InterPro" id="IPR046427">
    <property type="entry name" value="Legumain_prodom_sf"/>
</dbReference>
<organism evidence="14 15">
    <name type="scientific">Chiloscyllium punctatum</name>
    <name type="common">Brownbanded bambooshark</name>
    <name type="synonym">Hemiscyllium punctatum</name>
    <dbReference type="NCBI Taxonomy" id="137246"/>
    <lineage>
        <taxon>Eukaryota</taxon>
        <taxon>Metazoa</taxon>
        <taxon>Chordata</taxon>
        <taxon>Craniata</taxon>
        <taxon>Vertebrata</taxon>
        <taxon>Chondrichthyes</taxon>
        <taxon>Elasmobranchii</taxon>
        <taxon>Galeomorphii</taxon>
        <taxon>Galeoidea</taxon>
        <taxon>Orectolobiformes</taxon>
        <taxon>Hemiscylliidae</taxon>
        <taxon>Chiloscyllium</taxon>
    </lineage>
</organism>
<dbReference type="EMBL" id="BEZZ01000165">
    <property type="protein sequence ID" value="GCC27450.1"/>
    <property type="molecule type" value="Genomic_DNA"/>
</dbReference>
<feature type="domain" description="Legumain prodomain" evidence="13">
    <location>
        <begin position="395"/>
        <end position="489"/>
    </location>
</feature>
<dbReference type="GO" id="GO:0005773">
    <property type="term" value="C:vacuole"/>
    <property type="evidence" value="ECO:0007669"/>
    <property type="project" value="GOC"/>
</dbReference>
<evidence type="ECO:0000313" key="14">
    <source>
        <dbReference type="EMBL" id="GCC27450.1"/>
    </source>
</evidence>
<reference evidence="14 15" key="1">
    <citation type="journal article" date="2018" name="Nat. Ecol. Evol.">
        <title>Shark genomes provide insights into elasmobranch evolution and the origin of vertebrates.</title>
        <authorList>
            <person name="Hara Y"/>
            <person name="Yamaguchi K"/>
            <person name="Onimaru K"/>
            <person name="Kadota M"/>
            <person name="Koyanagi M"/>
            <person name="Keeley SD"/>
            <person name="Tatsumi K"/>
            <person name="Tanaka K"/>
            <person name="Motone F"/>
            <person name="Kageyama Y"/>
            <person name="Nozu R"/>
            <person name="Adachi N"/>
            <person name="Nishimura O"/>
            <person name="Nakagawa R"/>
            <person name="Tanegashima C"/>
            <person name="Kiyatake I"/>
            <person name="Matsumoto R"/>
            <person name="Murakumo K"/>
            <person name="Nishida K"/>
            <person name="Terakita A"/>
            <person name="Kuratani S"/>
            <person name="Sato K"/>
            <person name="Hyodo S Kuraku.S."/>
        </authorList>
    </citation>
    <scope>NUCLEOTIDE SEQUENCE [LARGE SCALE GENOMIC DNA]</scope>
</reference>
<evidence type="ECO:0000256" key="10">
    <source>
        <dbReference type="ARBA" id="ARBA00045698"/>
    </source>
</evidence>
<evidence type="ECO:0000256" key="11">
    <source>
        <dbReference type="ARBA" id="ARBA00046668"/>
    </source>
</evidence>
<evidence type="ECO:0000256" key="3">
    <source>
        <dbReference type="ARBA" id="ARBA00012628"/>
    </source>
</evidence>
<evidence type="ECO:0000313" key="15">
    <source>
        <dbReference type="Proteomes" id="UP000287033"/>
    </source>
</evidence>
<name>A0A401SAQ6_CHIPU</name>
<dbReference type="FunFam" id="3.40.50.1460:FF:000006">
    <property type="entry name" value="Legumain"/>
    <property type="match status" value="1"/>
</dbReference>
<keyword evidence="5" id="KW-0645">Protease</keyword>
<dbReference type="Proteomes" id="UP000287033">
    <property type="component" value="Unassembled WGS sequence"/>
</dbReference>
<keyword evidence="7" id="KW-0378">Hydrolase</keyword>
<dbReference type="OMA" id="YPIDRIC"/>
<dbReference type="GO" id="GO:0006624">
    <property type="term" value="P:vacuolar protein processing"/>
    <property type="evidence" value="ECO:0007669"/>
    <property type="project" value="TreeGrafter"/>
</dbReference>
<feature type="active site" description="Nucleophile" evidence="12">
    <location>
        <position position="250"/>
    </location>
</feature>
<dbReference type="InterPro" id="IPR043577">
    <property type="entry name" value="AE"/>
</dbReference>
<dbReference type="PANTHER" id="PTHR12000:SF42">
    <property type="entry name" value="LEGUMAIN"/>
    <property type="match status" value="1"/>
</dbReference>
<gene>
    <name evidence="14" type="ORF">chiPu_0005874</name>
</gene>
<dbReference type="GO" id="GO:0051603">
    <property type="term" value="P:proteolysis involved in protein catabolic process"/>
    <property type="evidence" value="ECO:0007669"/>
    <property type="project" value="InterPro"/>
</dbReference>
<keyword evidence="6" id="KW-0732">Signal</keyword>
<keyword evidence="15" id="KW-1185">Reference proteome</keyword>
<dbReference type="STRING" id="137246.A0A401SAQ6"/>
<dbReference type="Gene3D" id="1.10.132.130">
    <property type="match status" value="1"/>
</dbReference>
<evidence type="ECO:0000256" key="7">
    <source>
        <dbReference type="ARBA" id="ARBA00022801"/>
    </source>
</evidence>
<comment type="caution">
    <text evidence="14">The sequence shown here is derived from an EMBL/GenBank/DDBJ whole genome shotgun (WGS) entry which is preliminary data.</text>
</comment>
<evidence type="ECO:0000256" key="4">
    <source>
        <dbReference type="ARBA" id="ARBA00021147"/>
    </source>
</evidence>
<dbReference type="Pfam" id="PF20985">
    <property type="entry name" value="Legum_prodom"/>
    <property type="match status" value="1"/>
</dbReference>
<dbReference type="FunFam" id="1.10.132.130:FF:000001">
    <property type="entry name" value="Vacuolar-processing enzyme beta-isozyme"/>
    <property type="match status" value="1"/>
</dbReference>
<dbReference type="AlphaFoldDB" id="A0A401SAQ6"/>
<feature type="active site" evidence="12">
    <location>
        <position position="209"/>
    </location>
</feature>
<evidence type="ECO:0000256" key="12">
    <source>
        <dbReference type="PIRSR" id="PIRSR019663-1"/>
    </source>
</evidence>
<comment type="subunit">
    <text evidence="11">Homodimer before autocatalytic removal of the propeptide. Monomer after autocatalytic processing. May interact with integrins.</text>
</comment>
<evidence type="ECO:0000259" key="13">
    <source>
        <dbReference type="Pfam" id="PF20985"/>
    </source>
</evidence>
<evidence type="ECO:0000256" key="9">
    <source>
        <dbReference type="ARBA" id="ARBA00030799"/>
    </source>
</evidence>
<evidence type="ECO:0000256" key="8">
    <source>
        <dbReference type="ARBA" id="ARBA00022807"/>
    </source>
</evidence>
<dbReference type="EC" id="3.4.22.34" evidence="3"/>
<dbReference type="GO" id="GO:0004197">
    <property type="term" value="F:cysteine-type endopeptidase activity"/>
    <property type="evidence" value="ECO:0007669"/>
    <property type="project" value="UniProtKB-EC"/>
</dbReference>
<comment type="similarity">
    <text evidence="2">Belongs to the peptidase C13 family.</text>
</comment>
<dbReference type="Gene3D" id="3.40.50.1460">
    <property type="match status" value="1"/>
</dbReference>
<dbReference type="CDD" id="cd21115">
    <property type="entry name" value="legumain_C"/>
    <property type="match status" value="1"/>
</dbReference>
<sequence length="493" mass="55760">MRNRSFLPFFSAQVDFGGQGFAEKGLTGGYKCQSVASSSFSLEHKAETAQTGNQCEPRMHYLALGVLVLNSLLLNVVTTPLEELENGGNHWVVLVAGSSGWYNYRHQADICHAYQIVHQHGIPDERIIVMMYDDLALNEENPTQGIIINHPKGKDVYKGVVKDYVAENVTPEIFLAVLRGDEDAVKGKGSGKVLKSGPKDHVFVYFADHGADGILAFPNSDLQVDDLQRTIRHMHKHEKYAKMVFYIEACESGSMMLDLPRNINVFATTAANEQESSYACYYDDERQTYLGDVYSVMWMEDSDQEDLRKESLHKQFKIVKKRTNTSHVQEYGNLTLSHMKLNAFQGSKKADLHMTQPRVNIVDAVPSPDVPLAILKRKYMATNDIEAGQKLLLEIDALLKNKHLIQKSMEKIVSIVTGSEEQTARIINSRSRIRDHGCYQAANNHFKTRCFNWHMPLYEYALRQLYALVNLCEEGFPVKSILQAMDTVCLLRS</sequence>
<dbReference type="InterPro" id="IPR048501">
    <property type="entry name" value="Legum_prodom"/>
</dbReference>
<evidence type="ECO:0000256" key="1">
    <source>
        <dbReference type="ARBA" id="ARBA00000810"/>
    </source>
</evidence>
<proteinExistence type="inferred from homology"/>